<protein>
    <submittedName>
        <fullName evidence="4">MAD2 mitotic arrest deficient-like 2</fullName>
    </submittedName>
</protein>
<dbReference type="InterPro" id="IPR036570">
    <property type="entry name" value="HORMA_dom_sf"/>
</dbReference>
<sequence>MKLFESTQKYSCPLKTARHPDLVAYIQQIVEGIRTELQKDTVHRICVVTLDSSKRVVDRFVFETSVFRPFHDENDGPADDPASDPAPVDKGKGKAIDEYDHQHENDHQGRLQDEFMEEDEEDEPLHRTRPGDREKRRRVDTAYSSLAMYSRDAGAEGQGAARVNGTVVLNTDLETMLRAMLLKISICDSYLPPLGQDCSFTVLIEMKDHNAGPEAKVDFPWAPVSALSSRDHGKVSAPVDDPGPKRKIIPVKTIEIAHIQLELYIEQLP</sequence>
<evidence type="ECO:0000256" key="1">
    <source>
        <dbReference type="ARBA" id="ARBA00010348"/>
    </source>
</evidence>
<organism evidence="4 5">
    <name type="scientific">Podila minutissima</name>
    <dbReference type="NCBI Taxonomy" id="64525"/>
    <lineage>
        <taxon>Eukaryota</taxon>
        <taxon>Fungi</taxon>
        <taxon>Fungi incertae sedis</taxon>
        <taxon>Mucoromycota</taxon>
        <taxon>Mortierellomycotina</taxon>
        <taxon>Mortierellomycetes</taxon>
        <taxon>Mortierellales</taxon>
        <taxon>Mortierellaceae</taxon>
        <taxon>Podila</taxon>
    </lineage>
</organism>
<dbReference type="Proteomes" id="UP000696485">
    <property type="component" value="Unassembled WGS sequence"/>
</dbReference>
<comment type="similarity">
    <text evidence="1">Belongs to the MAD2 family.</text>
</comment>
<reference evidence="4" key="1">
    <citation type="journal article" date="2020" name="Fungal Divers.">
        <title>Resolving the Mortierellaceae phylogeny through synthesis of multi-gene phylogenetics and phylogenomics.</title>
        <authorList>
            <person name="Vandepol N."/>
            <person name="Liber J."/>
            <person name="Desiro A."/>
            <person name="Na H."/>
            <person name="Kennedy M."/>
            <person name="Barry K."/>
            <person name="Grigoriev I.V."/>
            <person name="Miller A.N."/>
            <person name="O'Donnell K."/>
            <person name="Stajich J.E."/>
            <person name="Bonito G."/>
        </authorList>
    </citation>
    <scope>NUCLEOTIDE SEQUENCE</scope>
    <source>
        <strain evidence="4">NVP1</strain>
    </source>
</reference>
<keyword evidence="5" id="KW-1185">Reference proteome</keyword>
<dbReference type="PANTHER" id="PTHR11842">
    <property type="entry name" value="MITOTIC SPINDLE ASSEMBLY CHECKPOINT PROTEIN MAD2"/>
    <property type="match status" value="1"/>
</dbReference>
<name>A0A9P5VR85_9FUNG</name>
<feature type="compositionally biased region" description="Acidic residues" evidence="2">
    <location>
        <begin position="114"/>
        <end position="123"/>
    </location>
</feature>
<gene>
    <name evidence="4" type="primary">MAD2L2</name>
    <name evidence="4" type="ORF">BG006_004353</name>
</gene>
<accession>A0A9P5VR85</accession>
<evidence type="ECO:0000256" key="2">
    <source>
        <dbReference type="SAM" id="MobiDB-lite"/>
    </source>
</evidence>
<evidence type="ECO:0000313" key="4">
    <source>
        <dbReference type="EMBL" id="KAF9337526.1"/>
    </source>
</evidence>
<dbReference type="InterPro" id="IPR045091">
    <property type="entry name" value="Mad2-like"/>
</dbReference>
<dbReference type="PROSITE" id="PS50815">
    <property type="entry name" value="HORMA"/>
    <property type="match status" value="1"/>
</dbReference>
<feature type="compositionally biased region" description="Basic and acidic residues" evidence="2">
    <location>
        <begin position="124"/>
        <end position="139"/>
    </location>
</feature>
<dbReference type="PANTHER" id="PTHR11842:SF10">
    <property type="entry name" value="MITOTIC SPINDLE ASSEMBLY CHECKPOINT PROTEIN MAD2B"/>
    <property type="match status" value="1"/>
</dbReference>
<dbReference type="AlphaFoldDB" id="A0A9P5VR85"/>
<feature type="region of interest" description="Disordered" evidence="2">
    <location>
        <begin position="70"/>
        <end position="139"/>
    </location>
</feature>
<feature type="compositionally biased region" description="Basic and acidic residues" evidence="2">
    <location>
        <begin position="87"/>
        <end position="113"/>
    </location>
</feature>
<feature type="domain" description="HORMA" evidence="3">
    <location>
        <begin position="1"/>
        <end position="265"/>
    </location>
</feature>
<dbReference type="SUPFAM" id="SSF56019">
    <property type="entry name" value="The spindle assembly checkpoint protein mad2"/>
    <property type="match status" value="1"/>
</dbReference>
<dbReference type="EMBL" id="JAAAUY010000024">
    <property type="protein sequence ID" value="KAF9337526.1"/>
    <property type="molecule type" value="Genomic_DNA"/>
</dbReference>
<evidence type="ECO:0000259" key="3">
    <source>
        <dbReference type="PROSITE" id="PS50815"/>
    </source>
</evidence>
<comment type="caution">
    <text evidence="4">The sequence shown here is derived from an EMBL/GenBank/DDBJ whole genome shotgun (WGS) entry which is preliminary data.</text>
</comment>
<dbReference type="InterPro" id="IPR003511">
    <property type="entry name" value="HORMA_dom"/>
</dbReference>
<proteinExistence type="inferred from homology"/>
<dbReference type="Gene3D" id="3.30.900.10">
    <property type="entry name" value="HORMA domain"/>
    <property type="match status" value="1"/>
</dbReference>
<evidence type="ECO:0000313" key="5">
    <source>
        <dbReference type="Proteomes" id="UP000696485"/>
    </source>
</evidence>
<dbReference type="GO" id="GO:0016035">
    <property type="term" value="C:zeta DNA polymerase complex"/>
    <property type="evidence" value="ECO:0007669"/>
    <property type="project" value="TreeGrafter"/>
</dbReference>